<evidence type="ECO:0000259" key="4">
    <source>
        <dbReference type="PROSITE" id="PS50893"/>
    </source>
</evidence>
<evidence type="ECO:0000313" key="6">
    <source>
        <dbReference type="Proteomes" id="UP000199572"/>
    </source>
</evidence>
<gene>
    <name evidence="5" type="ORF">SAMN04488023_10687</name>
</gene>
<dbReference type="InterPro" id="IPR017871">
    <property type="entry name" value="ABC_transporter-like_CS"/>
</dbReference>
<dbReference type="InterPro" id="IPR027417">
    <property type="entry name" value="P-loop_NTPase"/>
</dbReference>
<protein>
    <submittedName>
        <fullName evidence="5">ABC transporter</fullName>
    </submittedName>
</protein>
<dbReference type="GO" id="GO:0016887">
    <property type="term" value="F:ATP hydrolysis activity"/>
    <property type="evidence" value="ECO:0007669"/>
    <property type="project" value="InterPro"/>
</dbReference>
<dbReference type="OrthoDB" id="9782239at2"/>
<dbReference type="Pfam" id="PF00005">
    <property type="entry name" value="ABC_tran"/>
    <property type="match status" value="1"/>
</dbReference>
<name>A0A1H9MPX0_9SPHI</name>
<dbReference type="GO" id="GO:0005524">
    <property type="term" value="F:ATP binding"/>
    <property type="evidence" value="ECO:0007669"/>
    <property type="project" value="UniProtKB-KW"/>
</dbReference>
<dbReference type="InterPro" id="IPR050093">
    <property type="entry name" value="ABC_SmlMolc_Importer"/>
</dbReference>
<dbReference type="EMBL" id="FOGG01000006">
    <property type="protein sequence ID" value="SER25736.1"/>
    <property type="molecule type" value="Genomic_DNA"/>
</dbReference>
<dbReference type="Gene3D" id="3.40.50.300">
    <property type="entry name" value="P-loop containing nucleotide triphosphate hydrolases"/>
    <property type="match status" value="1"/>
</dbReference>
<evidence type="ECO:0000256" key="2">
    <source>
        <dbReference type="ARBA" id="ARBA00022741"/>
    </source>
</evidence>
<dbReference type="PROSITE" id="PS50893">
    <property type="entry name" value="ABC_TRANSPORTER_2"/>
    <property type="match status" value="1"/>
</dbReference>
<feature type="domain" description="ABC transporter" evidence="4">
    <location>
        <begin position="2"/>
        <end position="212"/>
    </location>
</feature>
<dbReference type="SUPFAM" id="SSF52540">
    <property type="entry name" value="P-loop containing nucleoside triphosphate hydrolases"/>
    <property type="match status" value="1"/>
</dbReference>
<reference evidence="5 6" key="1">
    <citation type="submission" date="2016-10" db="EMBL/GenBank/DDBJ databases">
        <authorList>
            <person name="de Groot N.N."/>
        </authorList>
    </citation>
    <scope>NUCLEOTIDE SEQUENCE [LARGE SCALE GENOMIC DNA]</scope>
    <source>
        <strain evidence="5 6">DSM 18610</strain>
    </source>
</reference>
<keyword evidence="1" id="KW-0813">Transport</keyword>
<dbReference type="Proteomes" id="UP000199572">
    <property type="component" value="Unassembled WGS sequence"/>
</dbReference>
<evidence type="ECO:0000313" key="5">
    <source>
        <dbReference type="EMBL" id="SER25736.1"/>
    </source>
</evidence>
<dbReference type="PANTHER" id="PTHR42781">
    <property type="entry name" value="SPERMIDINE/PUTRESCINE IMPORT ATP-BINDING PROTEIN POTA"/>
    <property type="match status" value="1"/>
</dbReference>
<sequence>MIEISLLKKIKTYQGVLELKVDTTFHTQAITRILGPSGVGKTTLLKVLAGLITPDEGHIEVDGVTWFDALTAYSKKVQDRGVGFVFQDYALFPNMTVEAHLQYGCKDADYIERLLDIAEMAGFRNNLPRQLSGGQQQRLAILRALSTKPNLLLMDEPFSAMDLELKARLIDHLRVLFAEQKTTVILVTHVENEMSGEGIYSVRLTERGIDAVR</sequence>
<dbReference type="InterPro" id="IPR003593">
    <property type="entry name" value="AAA+_ATPase"/>
</dbReference>
<dbReference type="STRING" id="390241.SAMN04488023_10687"/>
<proteinExistence type="predicted"/>
<keyword evidence="6" id="KW-1185">Reference proteome</keyword>
<keyword evidence="2" id="KW-0547">Nucleotide-binding</keyword>
<organism evidence="5 6">
    <name type="scientific">Pedobacter rhizosphaerae</name>
    <dbReference type="NCBI Taxonomy" id="390241"/>
    <lineage>
        <taxon>Bacteria</taxon>
        <taxon>Pseudomonadati</taxon>
        <taxon>Bacteroidota</taxon>
        <taxon>Sphingobacteriia</taxon>
        <taxon>Sphingobacteriales</taxon>
        <taxon>Sphingobacteriaceae</taxon>
        <taxon>Pedobacter</taxon>
    </lineage>
</organism>
<dbReference type="RefSeq" id="WP_090882735.1">
    <property type="nucleotide sequence ID" value="NZ_FOGG01000006.1"/>
</dbReference>
<dbReference type="PANTHER" id="PTHR42781:SF4">
    <property type="entry name" value="SPERMIDINE_PUTRESCINE IMPORT ATP-BINDING PROTEIN POTA"/>
    <property type="match status" value="1"/>
</dbReference>
<dbReference type="AlphaFoldDB" id="A0A1H9MPX0"/>
<keyword evidence="3" id="KW-0067">ATP-binding</keyword>
<dbReference type="InterPro" id="IPR003439">
    <property type="entry name" value="ABC_transporter-like_ATP-bd"/>
</dbReference>
<dbReference type="SMART" id="SM00382">
    <property type="entry name" value="AAA"/>
    <property type="match status" value="1"/>
</dbReference>
<evidence type="ECO:0000256" key="1">
    <source>
        <dbReference type="ARBA" id="ARBA00022448"/>
    </source>
</evidence>
<evidence type="ECO:0000256" key="3">
    <source>
        <dbReference type="ARBA" id="ARBA00022840"/>
    </source>
</evidence>
<dbReference type="PROSITE" id="PS00211">
    <property type="entry name" value="ABC_TRANSPORTER_1"/>
    <property type="match status" value="1"/>
</dbReference>
<accession>A0A1H9MPX0</accession>